<dbReference type="Pfam" id="PF06985">
    <property type="entry name" value="HET"/>
    <property type="match status" value="1"/>
</dbReference>
<name>A0AAD4GI07_BOLED</name>
<dbReference type="AlphaFoldDB" id="A0AAD4GI07"/>
<evidence type="ECO:0000313" key="5">
    <source>
        <dbReference type="Proteomes" id="UP001194468"/>
    </source>
</evidence>
<feature type="coiled-coil region" evidence="2">
    <location>
        <begin position="19"/>
        <end position="64"/>
    </location>
</feature>
<gene>
    <name evidence="4" type="ORF">L210DRAFT_3054439</name>
</gene>
<dbReference type="SUPFAM" id="SSF48452">
    <property type="entry name" value="TPR-like"/>
    <property type="match status" value="1"/>
</dbReference>
<organism evidence="4 5">
    <name type="scientific">Boletus edulis BED1</name>
    <dbReference type="NCBI Taxonomy" id="1328754"/>
    <lineage>
        <taxon>Eukaryota</taxon>
        <taxon>Fungi</taxon>
        <taxon>Dikarya</taxon>
        <taxon>Basidiomycota</taxon>
        <taxon>Agaricomycotina</taxon>
        <taxon>Agaricomycetes</taxon>
        <taxon>Agaricomycetidae</taxon>
        <taxon>Boletales</taxon>
        <taxon>Boletineae</taxon>
        <taxon>Boletaceae</taxon>
        <taxon>Boletoideae</taxon>
        <taxon>Boletus</taxon>
    </lineage>
</organism>
<dbReference type="Gene3D" id="1.25.40.10">
    <property type="entry name" value="Tetratricopeptide repeat domain"/>
    <property type="match status" value="1"/>
</dbReference>
<dbReference type="PANTHER" id="PTHR10622">
    <property type="entry name" value="HET DOMAIN-CONTAINING PROTEIN"/>
    <property type="match status" value="1"/>
</dbReference>
<accession>A0AAD4GI07</accession>
<proteinExistence type="predicted"/>
<sequence>MDNLVHSLRTLEESPSSKIARLEKTIEKLHDEQAEARSAANEKIDRLNEIIRSLRANLRVQEVKSSTSNVILFRALPIAFLLTAFIKVVKKLSLDKIIEELRDQLATSQRTANQEKVGLDQVIDTLCAEFRARGESSGLLCNNITRLEQTNQELRVQLAETGNKTDSLIRIIHAFEQKHQCETLYAQGRIYNAAESLLEITNTGVLEDLRDNKLIIDWLAEFTPRCITALERAGDEAFRAGKRDEAVAAYFAALSLDPSTPDTMLTQWATLKLISGSVNEVLNVAAKFKAPRFTVYRVVCDNLEGNDRLLEAVECFRQMQKEVLEGTSIHDGQTQWELDFRARCIEKLEKLGDTARDSKKHDHDEVIRYYSNALSLDPPNIYDILLKRSNEEIELDPSSHRGYEGKYAALHGMGCHSEAFAAFKMMLSKLEQSPDPEIRELHRQYVDATPTIKMMVEDTIRHMPCVLIDIVTGHLHDKTKQAAAFEELPIYDELRSTMTTRAQLDHARIRSEVEKFYNYAMLSHKWQPSEPTFQMVENTSVYGLPMSPTNGKVQRFCELVRSLHFNWAWTDTCCVNQHDKGVHQESLVAMFRWYRGSSLTIVHLLGVFSDSQEVGCLWRSIWNTRGWTYQEYVASKVVQFYTEDWKPYLGLDIFNHKESPIIISEMQRAMNFQTQELAALQPGLGRVREKLYLASTRRTTREEDIAYSLFGIFNVAIPVIYGEGDRAVGRLLEHILTGSGDVTILAWTGRAGSYNSCLPVDLTVYNRLVPLHVPSPVETAEMDRMVTGLRSSLSDLSLAVTLHDHLNKLPSPSVAASRLRLAGIVFPVTKLVYISTSDTDPDLHVYRATTAALGDVEIETTDNFELSGMEDFVFIHPWISPLLDQEFSRRTGGLDCTTRALRLVARLRRRFGALLLKPLSRVQYKRVATDCLIMVQVREEISLDELMDGIDTVDIQ</sequence>
<keyword evidence="1" id="KW-0802">TPR repeat</keyword>
<dbReference type="PANTHER" id="PTHR10622:SF10">
    <property type="entry name" value="HET DOMAIN-CONTAINING PROTEIN"/>
    <property type="match status" value="1"/>
</dbReference>
<keyword evidence="5" id="KW-1185">Reference proteome</keyword>
<keyword evidence="2" id="KW-0175">Coiled coil</keyword>
<dbReference type="PROSITE" id="PS50005">
    <property type="entry name" value="TPR"/>
    <property type="match status" value="1"/>
</dbReference>
<dbReference type="EMBL" id="WHUW01000006">
    <property type="protein sequence ID" value="KAF8444928.1"/>
    <property type="molecule type" value="Genomic_DNA"/>
</dbReference>
<dbReference type="InterPro" id="IPR019734">
    <property type="entry name" value="TPR_rpt"/>
</dbReference>
<evidence type="ECO:0000256" key="2">
    <source>
        <dbReference type="SAM" id="Coils"/>
    </source>
</evidence>
<evidence type="ECO:0000259" key="3">
    <source>
        <dbReference type="Pfam" id="PF06985"/>
    </source>
</evidence>
<evidence type="ECO:0000256" key="1">
    <source>
        <dbReference type="PROSITE-ProRule" id="PRU00339"/>
    </source>
</evidence>
<dbReference type="Proteomes" id="UP001194468">
    <property type="component" value="Unassembled WGS sequence"/>
</dbReference>
<evidence type="ECO:0000313" key="4">
    <source>
        <dbReference type="EMBL" id="KAF8444928.1"/>
    </source>
</evidence>
<dbReference type="InterPro" id="IPR011990">
    <property type="entry name" value="TPR-like_helical_dom_sf"/>
</dbReference>
<comment type="caution">
    <text evidence="4">The sequence shown here is derived from an EMBL/GenBank/DDBJ whole genome shotgun (WGS) entry which is preliminary data.</text>
</comment>
<dbReference type="InterPro" id="IPR010730">
    <property type="entry name" value="HET"/>
</dbReference>
<reference evidence="4" key="2">
    <citation type="journal article" date="2020" name="Nat. Commun.">
        <title>Large-scale genome sequencing of mycorrhizal fungi provides insights into the early evolution of symbiotic traits.</title>
        <authorList>
            <person name="Miyauchi S."/>
            <person name="Kiss E."/>
            <person name="Kuo A."/>
            <person name="Drula E."/>
            <person name="Kohler A."/>
            <person name="Sanchez-Garcia M."/>
            <person name="Morin E."/>
            <person name="Andreopoulos B."/>
            <person name="Barry K.W."/>
            <person name="Bonito G."/>
            <person name="Buee M."/>
            <person name="Carver A."/>
            <person name="Chen C."/>
            <person name="Cichocki N."/>
            <person name="Clum A."/>
            <person name="Culley D."/>
            <person name="Crous P.W."/>
            <person name="Fauchery L."/>
            <person name="Girlanda M."/>
            <person name="Hayes R.D."/>
            <person name="Keri Z."/>
            <person name="LaButti K."/>
            <person name="Lipzen A."/>
            <person name="Lombard V."/>
            <person name="Magnuson J."/>
            <person name="Maillard F."/>
            <person name="Murat C."/>
            <person name="Nolan M."/>
            <person name="Ohm R.A."/>
            <person name="Pangilinan J."/>
            <person name="Pereira M.F."/>
            <person name="Perotto S."/>
            <person name="Peter M."/>
            <person name="Pfister S."/>
            <person name="Riley R."/>
            <person name="Sitrit Y."/>
            <person name="Stielow J.B."/>
            <person name="Szollosi G."/>
            <person name="Zifcakova L."/>
            <person name="Stursova M."/>
            <person name="Spatafora J.W."/>
            <person name="Tedersoo L."/>
            <person name="Vaario L.M."/>
            <person name="Yamada A."/>
            <person name="Yan M."/>
            <person name="Wang P."/>
            <person name="Xu J."/>
            <person name="Bruns T."/>
            <person name="Baldrian P."/>
            <person name="Vilgalys R."/>
            <person name="Dunand C."/>
            <person name="Henrissat B."/>
            <person name="Grigoriev I.V."/>
            <person name="Hibbett D."/>
            <person name="Nagy L.G."/>
            <person name="Martin F.M."/>
        </authorList>
    </citation>
    <scope>NUCLEOTIDE SEQUENCE</scope>
    <source>
        <strain evidence="4">BED1</strain>
    </source>
</reference>
<protein>
    <recommendedName>
        <fullName evidence="3">Heterokaryon incompatibility domain-containing protein</fullName>
    </recommendedName>
</protein>
<feature type="domain" description="Heterokaryon incompatibility" evidence="3">
    <location>
        <begin position="519"/>
        <end position="609"/>
    </location>
</feature>
<reference evidence="4" key="1">
    <citation type="submission" date="2019-10" db="EMBL/GenBank/DDBJ databases">
        <authorList>
            <consortium name="DOE Joint Genome Institute"/>
            <person name="Kuo A."/>
            <person name="Miyauchi S."/>
            <person name="Kiss E."/>
            <person name="Drula E."/>
            <person name="Kohler A."/>
            <person name="Sanchez-Garcia M."/>
            <person name="Andreopoulos B."/>
            <person name="Barry K.W."/>
            <person name="Bonito G."/>
            <person name="Buee M."/>
            <person name="Carver A."/>
            <person name="Chen C."/>
            <person name="Cichocki N."/>
            <person name="Clum A."/>
            <person name="Culley D."/>
            <person name="Crous P.W."/>
            <person name="Fauchery L."/>
            <person name="Girlanda M."/>
            <person name="Hayes R."/>
            <person name="Keri Z."/>
            <person name="LaButti K."/>
            <person name="Lipzen A."/>
            <person name="Lombard V."/>
            <person name="Magnuson J."/>
            <person name="Maillard F."/>
            <person name="Morin E."/>
            <person name="Murat C."/>
            <person name="Nolan M."/>
            <person name="Ohm R."/>
            <person name="Pangilinan J."/>
            <person name="Pereira M."/>
            <person name="Perotto S."/>
            <person name="Peter M."/>
            <person name="Riley R."/>
            <person name="Sitrit Y."/>
            <person name="Stielow B."/>
            <person name="Szollosi G."/>
            <person name="Zifcakova L."/>
            <person name="Stursova M."/>
            <person name="Spatafora J.W."/>
            <person name="Tedersoo L."/>
            <person name="Vaario L.-M."/>
            <person name="Yamada A."/>
            <person name="Yan M."/>
            <person name="Wang P."/>
            <person name="Xu J."/>
            <person name="Bruns T."/>
            <person name="Baldrian P."/>
            <person name="Vilgalys R."/>
            <person name="Henrissat B."/>
            <person name="Grigoriev I.V."/>
            <person name="Hibbett D."/>
            <person name="Nagy L.G."/>
            <person name="Martin F.M."/>
        </authorList>
    </citation>
    <scope>NUCLEOTIDE SEQUENCE</scope>
    <source>
        <strain evidence="4">BED1</strain>
    </source>
</reference>
<feature type="repeat" description="TPR" evidence="1">
    <location>
        <begin position="227"/>
        <end position="260"/>
    </location>
</feature>